<comment type="subcellular location">
    <subcellularLocation>
        <location evidence="1">Cell membrane</location>
        <topology evidence="1">Multi-pass membrane protein</topology>
    </subcellularLocation>
</comment>
<evidence type="ECO:0000313" key="5">
    <source>
        <dbReference type="EMBL" id="AWB93785.1"/>
    </source>
</evidence>
<keyword evidence="6" id="KW-1185">Reference proteome</keyword>
<dbReference type="Gene3D" id="1.20.1250.20">
    <property type="entry name" value="MFS general substrate transporter like domains"/>
    <property type="match status" value="2"/>
</dbReference>
<name>A0A2S0WQZ9_9ACTN</name>
<evidence type="ECO:0000256" key="3">
    <source>
        <dbReference type="ARBA" id="ARBA00022989"/>
    </source>
</evidence>
<keyword evidence="3" id="KW-1133">Transmembrane helix</keyword>
<dbReference type="InterPro" id="IPR011701">
    <property type="entry name" value="MFS"/>
</dbReference>
<keyword evidence="2" id="KW-0812">Transmembrane</keyword>
<dbReference type="GO" id="GO:0005886">
    <property type="term" value="C:plasma membrane"/>
    <property type="evidence" value="ECO:0007669"/>
    <property type="project" value="UniProtKB-SubCell"/>
</dbReference>
<accession>A0A2S0WQZ9</accession>
<evidence type="ECO:0000313" key="6">
    <source>
        <dbReference type="Proteomes" id="UP000244384"/>
    </source>
</evidence>
<dbReference type="Pfam" id="PF07690">
    <property type="entry name" value="MFS_1"/>
    <property type="match status" value="1"/>
</dbReference>
<dbReference type="PANTHER" id="PTHR23527:SF1">
    <property type="entry name" value="BLL3282 PROTEIN"/>
    <property type="match status" value="1"/>
</dbReference>
<dbReference type="InterPro" id="IPR036259">
    <property type="entry name" value="MFS_trans_sf"/>
</dbReference>
<gene>
    <name evidence="5" type="ORF">C3E78_17070</name>
</gene>
<reference evidence="6" key="1">
    <citation type="submission" date="2018-01" db="EMBL/GenBank/DDBJ databases">
        <authorList>
            <person name="Li J."/>
        </authorList>
    </citation>
    <scope>NUCLEOTIDE SEQUENCE [LARGE SCALE GENOMIC DNA]</scope>
    <source>
        <strain evidence="6">592</strain>
    </source>
</reference>
<dbReference type="Proteomes" id="UP000244384">
    <property type="component" value="Chromosome"/>
</dbReference>
<evidence type="ECO:0000256" key="2">
    <source>
        <dbReference type="ARBA" id="ARBA00022692"/>
    </source>
</evidence>
<dbReference type="GO" id="GO:0022857">
    <property type="term" value="F:transmembrane transporter activity"/>
    <property type="evidence" value="ECO:0007669"/>
    <property type="project" value="InterPro"/>
</dbReference>
<evidence type="ECO:0000256" key="1">
    <source>
        <dbReference type="ARBA" id="ARBA00004651"/>
    </source>
</evidence>
<dbReference type="SUPFAM" id="SSF103473">
    <property type="entry name" value="MFS general substrate transporter"/>
    <property type="match status" value="1"/>
</dbReference>
<dbReference type="EMBL" id="CP026952">
    <property type="protein sequence ID" value="AWB93785.1"/>
    <property type="molecule type" value="Genomic_DNA"/>
</dbReference>
<dbReference type="PANTHER" id="PTHR23527">
    <property type="entry name" value="BLL3282 PROTEIN"/>
    <property type="match status" value="1"/>
</dbReference>
<dbReference type="OrthoDB" id="8628659at2"/>
<sequence>MPGTVARTPDRWLMLGVSMLGQVAGTIFVNGAPFLIPYLHLERGLSLPQAGVIAAAPFAGVMATLVLWGVVVDRIGERASMAAGLAIVTVGAAGAAFSSSLTALGFWFVLGGIGAGSTNSASGRIVVGWFPAHRRGLAMGIRQTALPLGVGAAALLVPNTVSAGGLRPTLLVTAAICAAATVLSALLIVDPPRPTRAEAAGSGQLENPYRRDHRLTRIHLASALLVVPQFTVWTYMLVWLIDDKGWSTLAASALVAATQLLGAAGRIMAGWWSDRVGSRLGPMRIVAIAAAATMLALGLLSGTPLGIALIIIATTVTVADNGLAFTSVAEIGGPYWSGRAMGLQNTGQYIVSAAVPPVIGALISGHGYAVAFAAVALCPLVAIPLVPVRNERGSARV</sequence>
<dbReference type="PROSITE" id="PS50850">
    <property type="entry name" value="MFS"/>
    <property type="match status" value="1"/>
</dbReference>
<dbReference type="RefSeq" id="WP_108580486.1">
    <property type="nucleotide sequence ID" value="NZ_CP026952.1"/>
</dbReference>
<evidence type="ECO:0000256" key="4">
    <source>
        <dbReference type="ARBA" id="ARBA00023136"/>
    </source>
</evidence>
<proteinExistence type="predicted"/>
<dbReference type="InterPro" id="IPR052952">
    <property type="entry name" value="MFS-Transporter"/>
</dbReference>
<protein>
    <submittedName>
        <fullName evidence="5">MFS transporter</fullName>
    </submittedName>
</protein>
<dbReference type="KEGG" id="aez:C3E78_17070"/>
<keyword evidence="4" id="KW-0472">Membrane</keyword>
<organism evidence="5 6">
    <name type="scientific">Aeromicrobium chenweiae</name>
    <dbReference type="NCBI Taxonomy" id="2079793"/>
    <lineage>
        <taxon>Bacteria</taxon>
        <taxon>Bacillati</taxon>
        <taxon>Actinomycetota</taxon>
        <taxon>Actinomycetes</taxon>
        <taxon>Propionibacteriales</taxon>
        <taxon>Nocardioidaceae</taxon>
        <taxon>Aeromicrobium</taxon>
    </lineage>
</organism>
<dbReference type="InterPro" id="IPR020846">
    <property type="entry name" value="MFS_dom"/>
</dbReference>
<accession>A0A5F2EMZ1</accession>
<dbReference type="AlphaFoldDB" id="A0A2S0WQZ9"/>